<evidence type="ECO:0000313" key="9">
    <source>
        <dbReference type="Proteomes" id="UP000270581"/>
    </source>
</evidence>
<feature type="transmembrane region" description="Helical" evidence="6">
    <location>
        <begin position="33"/>
        <end position="51"/>
    </location>
</feature>
<proteinExistence type="predicted"/>
<dbReference type="InterPro" id="IPR005115">
    <property type="entry name" value="Gly_transporter"/>
</dbReference>
<name>A0AAJ4R6L0_9EURY</name>
<reference evidence="8 9" key="1">
    <citation type="submission" date="2018-11" db="EMBL/GenBank/DDBJ databases">
        <title>Genome sequences of Natronomonas sp. CBA1133.</title>
        <authorList>
            <person name="Roh S.W."/>
            <person name="Cha I.-T."/>
        </authorList>
    </citation>
    <scope>NUCLEOTIDE SEQUENCE [LARGE SCALE GENOMIC DNA]</scope>
    <source>
        <strain evidence="8 9">CBA1133</strain>
    </source>
</reference>
<keyword evidence="9" id="KW-1185">Reference proteome</keyword>
<comment type="subcellular location">
    <subcellularLocation>
        <location evidence="1">Cell membrane</location>
        <topology evidence="1">Multi-pass membrane protein</topology>
    </subcellularLocation>
</comment>
<feature type="transmembrane region" description="Helical" evidence="6">
    <location>
        <begin position="71"/>
        <end position="88"/>
    </location>
</feature>
<evidence type="ECO:0000259" key="7">
    <source>
        <dbReference type="Pfam" id="PF03458"/>
    </source>
</evidence>
<feature type="domain" description="Glycine transporter" evidence="7">
    <location>
        <begin position="12"/>
        <end position="83"/>
    </location>
</feature>
<feature type="transmembrane region" description="Helical" evidence="6">
    <location>
        <begin position="123"/>
        <end position="145"/>
    </location>
</feature>
<feature type="transmembrane region" description="Helical" evidence="6">
    <location>
        <begin position="6"/>
        <end position="26"/>
    </location>
</feature>
<keyword evidence="2" id="KW-1003">Cell membrane</keyword>
<organism evidence="8 9">
    <name type="scientific">Halosegnis longus</name>
    <dbReference type="NCBI Taxonomy" id="2216012"/>
    <lineage>
        <taxon>Archaea</taxon>
        <taxon>Methanobacteriati</taxon>
        <taxon>Methanobacteriota</taxon>
        <taxon>Stenosarchaea group</taxon>
        <taxon>Halobacteria</taxon>
        <taxon>Halobacteriales</taxon>
        <taxon>Natronomonadaceae</taxon>
        <taxon>Halosegnis</taxon>
    </lineage>
</organism>
<dbReference type="PANTHER" id="PTHR30506:SF3">
    <property type="entry name" value="UPF0126 INNER MEMBRANE PROTEIN YADS-RELATED"/>
    <property type="match status" value="1"/>
</dbReference>
<protein>
    <submittedName>
        <fullName evidence="8">Trimeric intracellular cation channel family protein</fullName>
    </submittedName>
</protein>
<feature type="transmembrane region" description="Helical" evidence="6">
    <location>
        <begin position="152"/>
        <end position="170"/>
    </location>
</feature>
<keyword evidence="3 6" id="KW-0812">Transmembrane</keyword>
<keyword evidence="5 6" id="KW-0472">Membrane</keyword>
<dbReference type="Pfam" id="PF03458">
    <property type="entry name" value="Gly_transporter"/>
    <property type="match status" value="2"/>
</dbReference>
<evidence type="ECO:0000313" key="8">
    <source>
        <dbReference type="EMBL" id="RNJ25378.1"/>
    </source>
</evidence>
<dbReference type="RefSeq" id="WP_123123602.1">
    <property type="nucleotide sequence ID" value="NZ_QKNW01000001.1"/>
</dbReference>
<gene>
    <name evidence="8" type="ORF">Nmn1133_00805</name>
</gene>
<accession>A0AAJ4R6L0</accession>
<dbReference type="AlphaFoldDB" id="A0AAJ4R6L0"/>
<dbReference type="Proteomes" id="UP000270581">
    <property type="component" value="Unassembled WGS sequence"/>
</dbReference>
<evidence type="ECO:0000256" key="6">
    <source>
        <dbReference type="SAM" id="Phobius"/>
    </source>
</evidence>
<dbReference type="GO" id="GO:0005886">
    <property type="term" value="C:plasma membrane"/>
    <property type="evidence" value="ECO:0007669"/>
    <property type="project" value="UniProtKB-SubCell"/>
</dbReference>
<dbReference type="EMBL" id="RJJC01000001">
    <property type="protein sequence ID" value="RNJ25378.1"/>
    <property type="molecule type" value="Genomic_DNA"/>
</dbReference>
<evidence type="ECO:0000256" key="5">
    <source>
        <dbReference type="ARBA" id="ARBA00023136"/>
    </source>
</evidence>
<evidence type="ECO:0000256" key="2">
    <source>
        <dbReference type="ARBA" id="ARBA00022475"/>
    </source>
</evidence>
<evidence type="ECO:0000256" key="4">
    <source>
        <dbReference type="ARBA" id="ARBA00022989"/>
    </source>
</evidence>
<sequence>MSEVVVDSAFAVVNAIGLVAFALVGATKGIRAGFDPFGVVVVGLVTAFGGGTTRDILVNRIPLSVQTASNLSYGLLGVALAVGLALVISDPDRHPATQFADAAGLGAFAATGSIVATDAGLSAFGVVAVATINAVGGGALTDLLLDRSPFVLLEDIYAIPAVLGGISYVAVTGLGLRGATVVCVVVTVGTRLLAVSRGWDLPPMKELLA</sequence>
<comment type="caution">
    <text evidence="8">The sequence shown here is derived from an EMBL/GenBank/DDBJ whole genome shotgun (WGS) entry which is preliminary data.</text>
</comment>
<evidence type="ECO:0000256" key="1">
    <source>
        <dbReference type="ARBA" id="ARBA00004651"/>
    </source>
</evidence>
<keyword evidence="4 6" id="KW-1133">Transmembrane helix</keyword>
<dbReference type="PANTHER" id="PTHR30506">
    <property type="entry name" value="INNER MEMBRANE PROTEIN"/>
    <property type="match status" value="1"/>
</dbReference>
<feature type="domain" description="Glycine transporter" evidence="7">
    <location>
        <begin position="99"/>
        <end position="171"/>
    </location>
</feature>
<evidence type="ECO:0000256" key="3">
    <source>
        <dbReference type="ARBA" id="ARBA00022692"/>
    </source>
</evidence>